<proteinExistence type="predicted"/>
<dbReference type="Gene3D" id="3.90.550.10">
    <property type="entry name" value="Spore Coat Polysaccharide Biosynthesis Protein SpsA, Chain A"/>
    <property type="match status" value="1"/>
</dbReference>
<accession>A0ABP8LES8</accession>
<name>A0ABP8LES8_9BURK</name>
<protein>
    <submittedName>
        <fullName evidence="1">Acylneuraminate cytidylyltransferase family protein</fullName>
    </submittedName>
</protein>
<dbReference type="EMBL" id="BAABEX010000029">
    <property type="protein sequence ID" value="GAA4428343.1"/>
    <property type="molecule type" value="Genomic_DNA"/>
</dbReference>
<keyword evidence="2" id="KW-1185">Reference proteome</keyword>
<organism evidence="1 2">
    <name type="scientific">Acidovorax lacteus</name>
    <dbReference type="NCBI Taxonomy" id="1924988"/>
    <lineage>
        <taxon>Bacteria</taxon>
        <taxon>Pseudomonadati</taxon>
        <taxon>Pseudomonadota</taxon>
        <taxon>Betaproteobacteria</taxon>
        <taxon>Burkholderiales</taxon>
        <taxon>Comamonadaceae</taxon>
        <taxon>Acidovorax</taxon>
    </lineage>
</organism>
<evidence type="ECO:0000313" key="2">
    <source>
        <dbReference type="Proteomes" id="UP001501788"/>
    </source>
</evidence>
<keyword evidence="1" id="KW-0808">Transferase</keyword>
<dbReference type="PANTHER" id="PTHR21485">
    <property type="entry name" value="HAD SUPERFAMILY MEMBERS CMAS AND KDSC"/>
    <property type="match status" value="1"/>
</dbReference>
<dbReference type="Pfam" id="PF02348">
    <property type="entry name" value="CTP_transf_3"/>
    <property type="match status" value="1"/>
</dbReference>
<comment type="caution">
    <text evidence="1">The sequence shown here is derived from an EMBL/GenBank/DDBJ whole genome shotgun (WGS) entry which is preliminary data.</text>
</comment>
<reference evidence="2" key="1">
    <citation type="journal article" date="2019" name="Int. J. Syst. Evol. Microbiol.">
        <title>The Global Catalogue of Microorganisms (GCM) 10K type strain sequencing project: providing services to taxonomists for standard genome sequencing and annotation.</title>
        <authorList>
            <consortium name="The Broad Institute Genomics Platform"/>
            <consortium name="The Broad Institute Genome Sequencing Center for Infectious Disease"/>
            <person name="Wu L."/>
            <person name="Ma J."/>
        </authorList>
    </citation>
    <scope>NUCLEOTIDE SEQUENCE [LARGE SCALE GENOMIC DNA]</scope>
    <source>
        <strain evidence="2">JCM 31890</strain>
    </source>
</reference>
<dbReference type="InterPro" id="IPR029044">
    <property type="entry name" value="Nucleotide-diphossugar_trans"/>
</dbReference>
<dbReference type="SUPFAM" id="SSF53448">
    <property type="entry name" value="Nucleotide-diphospho-sugar transferases"/>
    <property type="match status" value="1"/>
</dbReference>
<dbReference type="GO" id="GO:0016779">
    <property type="term" value="F:nucleotidyltransferase activity"/>
    <property type="evidence" value="ECO:0007669"/>
    <property type="project" value="UniProtKB-KW"/>
</dbReference>
<dbReference type="InterPro" id="IPR003329">
    <property type="entry name" value="Cytidylyl_trans"/>
</dbReference>
<dbReference type="InterPro" id="IPR050793">
    <property type="entry name" value="CMP-NeuNAc_synthase"/>
</dbReference>
<evidence type="ECO:0000313" key="1">
    <source>
        <dbReference type="EMBL" id="GAA4428343.1"/>
    </source>
</evidence>
<dbReference type="CDD" id="cd02513">
    <property type="entry name" value="CMP-NeuAc_Synthase"/>
    <property type="match status" value="1"/>
</dbReference>
<dbReference type="PANTHER" id="PTHR21485:SF6">
    <property type="entry name" value="N-ACYLNEURAMINATE CYTIDYLYLTRANSFERASE-RELATED"/>
    <property type="match status" value="1"/>
</dbReference>
<dbReference type="RefSeq" id="WP_345066190.1">
    <property type="nucleotide sequence ID" value="NZ_BAABEX010000029.1"/>
</dbReference>
<keyword evidence="1" id="KW-0548">Nucleotidyltransferase</keyword>
<sequence>MSGDAVAFIFARGGSKGLPGKNIRPLCGKPLLAWSIGHAKACPGIRRVIVSTDDVEIAAVAREHGAEVPFMRPVELALDAAPEWLAWQHALRWLQADEGDLPYAMLSVPATAPLRTPQDLAQCLNRFAAGDADVVVTVSEAHRNPYFNMVTRGTDGLVQVVTPLPAGVSRRQDAPAVFDMATVAYVARPAYVLQAMRLFDGRVAAVELPRSHCVDIDTLEDFEWAEYLMHRRLEVAS</sequence>
<gene>
    <name evidence="1" type="ORF">GCM10023090_26930</name>
</gene>
<dbReference type="Proteomes" id="UP001501788">
    <property type="component" value="Unassembled WGS sequence"/>
</dbReference>